<reference evidence="2 3" key="1">
    <citation type="submission" date="2019-05" db="EMBL/GenBank/DDBJ databases">
        <title>Thiomicrorhabdus sediminis sp. nov, a novel sulfur-oxidizing bacterium isolated from coastal sediment.</title>
        <authorList>
            <person name="Liu X."/>
        </authorList>
    </citation>
    <scope>NUCLEOTIDE SEQUENCE [LARGE SCALE GENOMIC DNA]</scope>
    <source>
        <strain evidence="2 3">G1</strain>
    </source>
</reference>
<dbReference type="Gene3D" id="3.90.1520.10">
    <property type="entry name" value="H-NOX domain"/>
    <property type="match status" value="1"/>
</dbReference>
<dbReference type="InterPro" id="IPR011644">
    <property type="entry name" value="Heme_NO-bd"/>
</dbReference>
<gene>
    <name evidence="2" type="ORF">FE785_04085</name>
</gene>
<dbReference type="InterPro" id="IPR024096">
    <property type="entry name" value="NO_sig/Golgi_transp_ligand-bd"/>
</dbReference>
<dbReference type="EMBL" id="CP040602">
    <property type="protein sequence ID" value="QCU89876.1"/>
    <property type="molecule type" value="Genomic_DNA"/>
</dbReference>
<evidence type="ECO:0000313" key="3">
    <source>
        <dbReference type="Proteomes" id="UP000304864"/>
    </source>
</evidence>
<organism evidence="2 3">
    <name type="scientific">Thiomicrorhabdus sediminis</name>
    <dbReference type="NCBI Taxonomy" id="2580412"/>
    <lineage>
        <taxon>Bacteria</taxon>
        <taxon>Pseudomonadati</taxon>
        <taxon>Pseudomonadota</taxon>
        <taxon>Gammaproteobacteria</taxon>
        <taxon>Thiotrichales</taxon>
        <taxon>Piscirickettsiaceae</taxon>
        <taxon>Thiomicrorhabdus</taxon>
    </lineage>
</organism>
<dbReference type="SUPFAM" id="SSF111126">
    <property type="entry name" value="Ligand-binding domain in the NO signalling and Golgi transport"/>
    <property type="match status" value="1"/>
</dbReference>
<name>A0A4P9K6E0_9GAMM</name>
<dbReference type="OrthoDB" id="7266652at2"/>
<feature type="domain" description="Heme NO-binding" evidence="1">
    <location>
        <begin position="14"/>
        <end position="177"/>
    </location>
</feature>
<proteinExistence type="predicted"/>
<dbReference type="AlphaFoldDB" id="A0A4P9K6E0"/>
<sequence length="196" mass="23113">MRLISNKKRVILRGVIFTTFNEFVENEFGYETLDYILLQGEFPNDGGFCAGETYNPAVLVEMLQHLSAKTDIEMNSLWYKYGFYAFTSLVTQFREIYDDKESPIFNDNVFDFVEQLNIMHFTELKKIYPNAQFPRFGIEREDDQITLIYSSEMKLHHFVKGLLSGCIHFFDEPLELSMTINDDPQNTFSKFTIKRR</sequence>
<protein>
    <recommendedName>
        <fullName evidence="1">Heme NO-binding domain-containing protein</fullName>
    </recommendedName>
</protein>
<dbReference type="GO" id="GO:0020037">
    <property type="term" value="F:heme binding"/>
    <property type="evidence" value="ECO:0007669"/>
    <property type="project" value="InterPro"/>
</dbReference>
<dbReference type="Pfam" id="PF07700">
    <property type="entry name" value="HNOB"/>
    <property type="match status" value="1"/>
</dbReference>
<evidence type="ECO:0000313" key="2">
    <source>
        <dbReference type="EMBL" id="QCU89876.1"/>
    </source>
</evidence>
<dbReference type="InterPro" id="IPR038158">
    <property type="entry name" value="H-NOX_domain_sf"/>
</dbReference>
<keyword evidence="3" id="KW-1185">Reference proteome</keyword>
<dbReference type="Proteomes" id="UP000304864">
    <property type="component" value="Chromosome"/>
</dbReference>
<evidence type="ECO:0000259" key="1">
    <source>
        <dbReference type="Pfam" id="PF07700"/>
    </source>
</evidence>
<accession>A0A4P9K6E0</accession>
<dbReference type="KEGG" id="thig:FE785_04085"/>